<name>A0A1R3KCR1_9ROSI</name>
<dbReference type="AlphaFoldDB" id="A0A1R3KCR1"/>
<protein>
    <submittedName>
        <fullName evidence="1">Protein NRDE2-like protein</fullName>
    </submittedName>
</protein>
<dbReference type="Proteomes" id="UP000187203">
    <property type="component" value="Unassembled WGS sequence"/>
</dbReference>
<dbReference type="STRING" id="93759.A0A1R3KCR1"/>
<keyword evidence="2" id="KW-1185">Reference proteome</keyword>
<sequence length="48" mass="5322">MASDQDNGDLLLCGIYARREAVYGNMDHARRVFDMALLSLPGLPLVRS</sequence>
<dbReference type="EMBL" id="AWUE01014164">
    <property type="protein sequence ID" value="OMP04865.1"/>
    <property type="molecule type" value="Genomic_DNA"/>
</dbReference>
<comment type="caution">
    <text evidence="1">The sequence shown here is derived from an EMBL/GenBank/DDBJ whole genome shotgun (WGS) entry which is preliminary data.</text>
</comment>
<gene>
    <name evidence="1" type="ORF">COLO4_09240</name>
</gene>
<organism evidence="1 2">
    <name type="scientific">Corchorus olitorius</name>
    <dbReference type="NCBI Taxonomy" id="93759"/>
    <lineage>
        <taxon>Eukaryota</taxon>
        <taxon>Viridiplantae</taxon>
        <taxon>Streptophyta</taxon>
        <taxon>Embryophyta</taxon>
        <taxon>Tracheophyta</taxon>
        <taxon>Spermatophyta</taxon>
        <taxon>Magnoliopsida</taxon>
        <taxon>eudicotyledons</taxon>
        <taxon>Gunneridae</taxon>
        <taxon>Pentapetalae</taxon>
        <taxon>rosids</taxon>
        <taxon>malvids</taxon>
        <taxon>Malvales</taxon>
        <taxon>Malvaceae</taxon>
        <taxon>Grewioideae</taxon>
        <taxon>Apeibeae</taxon>
        <taxon>Corchorus</taxon>
    </lineage>
</organism>
<accession>A0A1R3KCR1</accession>
<dbReference type="OrthoDB" id="297219at2759"/>
<reference evidence="2" key="1">
    <citation type="submission" date="2013-09" db="EMBL/GenBank/DDBJ databases">
        <title>Corchorus olitorius genome sequencing.</title>
        <authorList>
            <person name="Alam M."/>
            <person name="Haque M.S."/>
            <person name="Islam M.S."/>
            <person name="Emdad E.M."/>
            <person name="Islam M.M."/>
            <person name="Ahmed B."/>
            <person name="Halim A."/>
            <person name="Hossen Q.M.M."/>
            <person name="Hossain M.Z."/>
            <person name="Ahmed R."/>
            <person name="Khan M.M."/>
            <person name="Islam R."/>
            <person name="Rashid M.M."/>
            <person name="Khan S.A."/>
            <person name="Rahman M.S."/>
            <person name="Alam M."/>
            <person name="Yahiya A.S."/>
            <person name="Khan M.S."/>
            <person name="Azam M.S."/>
            <person name="Haque T."/>
            <person name="Lashkar M.Z.H."/>
            <person name="Akhand A.I."/>
            <person name="Morshed G."/>
            <person name="Roy S."/>
            <person name="Uddin K.S."/>
            <person name="Rabeya T."/>
            <person name="Hossain A.S."/>
            <person name="Chowdhury A."/>
            <person name="Snigdha A.R."/>
            <person name="Mortoza M.S."/>
            <person name="Matin S.A."/>
            <person name="Hoque S.M.E."/>
            <person name="Islam M.K."/>
            <person name="Roy D.K."/>
            <person name="Haider R."/>
            <person name="Moosa M.M."/>
            <person name="Elias S.M."/>
            <person name="Hasan A.M."/>
            <person name="Jahan S."/>
            <person name="Shafiuddin M."/>
            <person name="Mahmood N."/>
            <person name="Shommy N.S."/>
        </authorList>
    </citation>
    <scope>NUCLEOTIDE SEQUENCE [LARGE SCALE GENOMIC DNA]</scope>
    <source>
        <strain evidence="2">cv. O-4</strain>
    </source>
</reference>
<evidence type="ECO:0000313" key="1">
    <source>
        <dbReference type="EMBL" id="OMP04865.1"/>
    </source>
</evidence>
<evidence type="ECO:0000313" key="2">
    <source>
        <dbReference type="Proteomes" id="UP000187203"/>
    </source>
</evidence>
<proteinExistence type="predicted"/>